<dbReference type="EMBL" id="AAOF01000005">
    <property type="protein sequence ID" value="EAR21919.1"/>
    <property type="molecule type" value="Genomic_DNA"/>
</dbReference>
<dbReference type="Pfam" id="PF11137">
    <property type="entry name" value="DUF2909"/>
    <property type="match status" value="1"/>
</dbReference>
<organism evidence="2 3">
    <name type="scientific">Nitrococcus mobilis Nb-231</name>
    <dbReference type="NCBI Taxonomy" id="314278"/>
    <lineage>
        <taxon>Bacteria</taxon>
        <taxon>Pseudomonadati</taxon>
        <taxon>Pseudomonadota</taxon>
        <taxon>Gammaproteobacteria</taxon>
        <taxon>Chromatiales</taxon>
        <taxon>Ectothiorhodospiraceae</taxon>
        <taxon>Nitrococcus</taxon>
    </lineage>
</organism>
<keyword evidence="1" id="KW-0472">Membrane</keyword>
<evidence type="ECO:0000313" key="3">
    <source>
        <dbReference type="Proteomes" id="UP000003374"/>
    </source>
</evidence>
<protein>
    <submittedName>
        <fullName evidence="2">Putative transmembrane protein</fullName>
    </submittedName>
</protein>
<gene>
    <name evidence="2" type="ORF">NB231_06011</name>
</gene>
<dbReference type="Proteomes" id="UP000003374">
    <property type="component" value="Unassembled WGS sequence"/>
</dbReference>
<dbReference type="STRING" id="314278.NB231_06011"/>
<comment type="caution">
    <text evidence="2">The sequence shown here is derived from an EMBL/GenBank/DDBJ whole genome shotgun (WGS) entry which is preliminary data.</text>
</comment>
<dbReference type="RefSeq" id="WP_005000536.1">
    <property type="nucleotide sequence ID" value="NZ_CH672427.1"/>
</dbReference>
<evidence type="ECO:0000313" key="2">
    <source>
        <dbReference type="EMBL" id="EAR21919.1"/>
    </source>
</evidence>
<proteinExistence type="predicted"/>
<feature type="transmembrane region" description="Helical" evidence="1">
    <location>
        <begin position="6"/>
        <end position="30"/>
    </location>
</feature>
<keyword evidence="3" id="KW-1185">Reference proteome</keyword>
<name>A4BQR9_9GAMM</name>
<dbReference type="AlphaFoldDB" id="A4BQR9"/>
<dbReference type="InterPro" id="IPR021313">
    <property type="entry name" value="DUF2909"/>
</dbReference>
<evidence type="ECO:0000256" key="1">
    <source>
        <dbReference type="SAM" id="Phobius"/>
    </source>
</evidence>
<dbReference type="OrthoDB" id="7066027at2"/>
<dbReference type="HOGENOM" id="CLU_162755_2_2_6"/>
<sequence>MAVLLIKIGIVITLIAIFISLMSAGFFLVRDGSKSRRMLQSLTLRITLSVVLFALILILMFTGVLPVNRSPLTY</sequence>
<accession>A4BQR9</accession>
<keyword evidence="1" id="KW-1133">Transmembrane helix</keyword>
<dbReference type="NCBIfam" id="NF033233">
    <property type="entry name" value="twin_helix"/>
    <property type="match status" value="1"/>
</dbReference>
<reference evidence="2 3" key="1">
    <citation type="submission" date="2006-02" db="EMBL/GenBank/DDBJ databases">
        <authorList>
            <person name="Waterbury J."/>
            <person name="Ferriera S."/>
            <person name="Johnson J."/>
            <person name="Kravitz S."/>
            <person name="Halpern A."/>
            <person name="Remington K."/>
            <person name="Beeson K."/>
            <person name="Tran B."/>
            <person name="Rogers Y.-H."/>
            <person name="Friedman R."/>
            <person name="Venter J.C."/>
        </authorList>
    </citation>
    <scope>NUCLEOTIDE SEQUENCE [LARGE SCALE GENOMIC DNA]</scope>
    <source>
        <strain evidence="2 3">Nb-231</strain>
    </source>
</reference>
<keyword evidence="1 2" id="KW-0812">Transmembrane</keyword>
<feature type="transmembrane region" description="Helical" evidence="1">
    <location>
        <begin position="42"/>
        <end position="65"/>
    </location>
</feature>